<dbReference type="PROSITE" id="PS50082">
    <property type="entry name" value="WD_REPEATS_2"/>
    <property type="match status" value="5"/>
</dbReference>
<dbReference type="FunFam" id="1.25.40.370:FF:000001">
    <property type="entry name" value="Apoptotic protease-activating factor 1"/>
    <property type="match status" value="1"/>
</dbReference>
<dbReference type="InterPro" id="IPR036388">
    <property type="entry name" value="WH-like_DNA-bd_sf"/>
</dbReference>
<dbReference type="InterPro" id="IPR011029">
    <property type="entry name" value="DEATH-like_dom_sf"/>
</dbReference>
<feature type="repeat" description="WD" evidence="10">
    <location>
        <begin position="878"/>
        <end position="919"/>
    </location>
</feature>
<dbReference type="SMART" id="SM00320">
    <property type="entry name" value="WD40"/>
    <property type="match status" value="10"/>
</dbReference>
<dbReference type="InterPro" id="IPR019775">
    <property type="entry name" value="WD40_repeat_CS"/>
</dbReference>
<sequence length="1254" mass="141318">MEERALSCLLRSRPTMEQDIKASYLMDHMVSDGVLTQDEEDGVLTGRCPADLLLRKDNRAYVSFYNALIREGYGTWPACFYTDLPQLSPEGGKSYWTGISPTVQVKLSEGGVPQRPTVFVNRPTLLTQVREKLRRLQNAVGWVTVFGMAGSGKSVLAAEAVRDHALITECFPDGVHWLSVGQCERAELLVRMQSLCFRLEQGQSLEASLRPPGSVEEARERLRFLMLRRFPRCLLILDDIWDINSLRAFDIQCRVLLTTRHRDLTDSVSGLRYSVPVESGLDEEKALEILSLYVNAKPQNLPEQARRIVEECKGSPLVVSLIGALLRDFPDRWGYYLRQLQKKQFQRIRKSSSYDYEALDQAMDASLQVLDDEHRELYKDLSVLEKDVKVPAKVLSVLWSLELEEVEDVLQEFVNKSLLFRDCNRRPYLYYLHDLQLDFLTEQNRAQLPKLHGKVVCQYQRAYTEGPPTSGDEEDLYWYRFLPCHMARAGLSKELCSLMFSLDWVKNKAQLMGSAHLINDYVEYSAILDREVHNLGQQCKQFQEFLSLNGPQLEQKPLPDVVQLALSQPCCSEVYRQALLQAQRSASRGQLYLDWVNKSSLESLSRLVVHPQQSSVYHTCFSRDGSKIASCGASSTLRVFKSTSGERLQEIQAHDDEILCCAFSPDDRHIATCSSDRKIKVSPPRGSLHGATLRLTAHTISLQATVCCLKSFALFFLFSPSYFLPLFADTTNNISDCCSNTLFGHMEPVNHCCFSPDDAYLATSSNDGSVKLFEVASANEWKTIQVAQYFPESDEETSITVKCSTWSADGARIICAARNTAFVFDVATLGMLLEIRTSRLSTVQYCQACPTSQLLALALSHYTVELWDFEVNKKMAECSGHLSWVHCVQFSPNGSLLLSCSDDQTIRLWETERVHTSSAVALKRDFDVLFHQGNVTVVAADSKNRLETDLINLIQSWALFDVPCCCQMPHRLMVVSFFPTLTSAIPMQVLETPSGNILATLHGHTKTVHHCLFTDNGQTLITSSEDATLRVWKWMTGECRVLEGHQEPVRKFHLLGGSSSSPMLLSWSFDGTVKVTLSKLHDLKCHEAAILSGDVTPGEHLFSTGSADNSAKVRSCTSWKMEFCLSGHKACVRSCRFSWDDRRLATGDDNGEIRLWSMLDGALLKTCAQNTKDCMDSFHGGWVTDLHFSPDNKVLVSTGGYIKWWSVQRGEALQTFRTTGANLKRIHASPDFKTFVTIDNMGILYILKQVEGRL</sequence>
<feature type="repeat" description="WD" evidence="10">
    <location>
        <begin position="651"/>
        <end position="681"/>
    </location>
</feature>
<dbReference type="InterPro" id="IPR002182">
    <property type="entry name" value="NB-ARC"/>
</dbReference>
<dbReference type="InterPro" id="IPR015943">
    <property type="entry name" value="WD40/YVTN_repeat-like_dom_sf"/>
</dbReference>
<reference evidence="12" key="3">
    <citation type="submission" date="2025-09" db="UniProtKB">
        <authorList>
            <consortium name="Ensembl"/>
        </authorList>
    </citation>
    <scope>IDENTIFICATION</scope>
</reference>
<proteinExistence type="predicted"/>
<dbReference type="Proteomes" id="UP000314983">
    <property type="component" value="Chromosome 2"/>
</dbReference>
<evidence type="ECO:0000256" key="8">
    <source>
        <dbReference type="ARBA" id="ARBA00073202"/>
    </source>
</evidence>
<organism evidence="12 13">
    <name type="scientific">Electrophorus electricus</name>
    <name type="common">Electric eel</name>
    <name type="synonym">Gymnotus electricus</name>
    <dbReference type="NCBI Taxonomy" id="8005"/>
    <lineage>
        <taxon>Eukaryota</taxon>
        <taxon>Metazoa</taxon>
        <taxon>Chordata</taxon>
        <taxon>Craniata</taxon>
        <taxon>Vertebrata</taxon>
        <taxon>Euteleostomi</taxon>
        <taxon>Actinopterygii</taxon>
        <taxon>Neopterygii</taxon>
        <taxon>Teleostei</taxon>
        <taxon>Ostariophysi</taxon>
        <taxon>Gymnotiformes</taxon>
        <taxon>Gymnotoidei</taxon>
        <taxon>Gymnotidae</taxon>
        <taxon>Electrophorus</taxon>
    </lineage>
</organism>
<dbReference type="GO" id="GO:0097190">
    <property type="term" value="P:apoptotic signaling pathway"/>
    <property type="evidence" value="ECO:0007669"/>
    <property type="project" value="InterPro"/>
</dbReference>
<dbReference type="Gene3D" id="3.40.50.300">
    <property type="entry name" value="P-loop containing nucleotide triphosphate hydrolases"/>
    <property type="match status" value="1"/>
</dbReference>
<dbReference type="FunFam" id="2.130.10.10:FF:000135">
    <property type="entry name" value="Apoptotic protease-activating factor 1"/>
    <property type="match status" value="1"/>
</dbReference>
<evidence type="ECO:0000256" key="4">
    <source>
        <dbReference type="ARBA" id="ARBA00022703"/>
    </source>
</evidence>
<dbReference type="PROSITE" id="PS00678">
    <property type="entry name" value="WD_REPEATS_1"/>
    <property type="match status" value="1"/>
</dbReference>
<dbReference type="GO" id="GO:0043293">
    <property type="term" value="C:apoptosome"/>
    <property type="evidence" value="ECO:0007669"/>
    <property type="project" value="InterPro"/>
</dbReference>
<dbReference type="Pfam" id="PF00931">
    <property type="entry name" value="NB-ARC"/>
    <property type="match status" value="1"/>
</dbReference>
<dbReference type="InterPro" id="IPR017251">
    <property type="entry name" value="Apaf-1"/>
</dbReference>
<evidence type="ECO:0000256" key="3">
    <source>
        <dbReference type="ARBA" id="ARBA00022574"/>
    </source>
</evidence>
<dbReference type="PROSITE" id="PS50209">
    <property type="entry name" value="CARD"/>
    <property type="match status" value="1"/>
</dbReference>
<keyword evidence="4 9" id="KW-0053">Apoptosis</keyword>
<dbReference type="GeneTree" id="ENSGT00940000157710"/>
<comment type="subcellular location">
    <subcellularLocation>
        <location evidence="1 9">Cytoplasm</location>
    </subcellularLocation>
</comment>
<keyword evidence="2 9" id="KW-0963">Cytoplasm</keyword>
<dbReference type="InterPro" id="IPR042197">
    <property type="entry name" value="Apaf_helical"/>
</dbReference>
<gene>
    <name evidence="12" type="primary">APAF1</name>
</gene>
<keyword evidence="13" id="KW-1185">Reference proteome</keyword>
<reference evidence="12" key="2">
    <citation type="submission" date="2025-08" db="UniProtKB">
        <authorList>
            <consortium name="Ensembl"/>
        </authorList>
    </citation>
    <scope>IDENTIFICATION</scope>
</reference>
<dbReference type="PANTHER" id="PTHR22845">
    <property type="entry name" value="APOPTOTIC PROTEASE-ACTIVATING FACTOR 1"/>
    <property type="match status" value="1"/>
</dbReference>
<dbReference type="GO" id="GO:0043531">
    <property type="term" value="F:ADP binding"/>
    <property type="evidence" value="ECO:0007669"/>
    <property type="project" value="InterPro"/>
</dbReference>
<reference evidence="12 13" key="1">
    <citation type="submission" date="2020-05" db="EMBL/GenBank/DDBJ databases">
        <title>Electrophorus electricus (electric eel) genome, fEleEle1, primary haplotype.</title>
        <authorList>
            <person name="Myers G."/>
            <person name="Meyer A."/>
            <person name="Fedrigo O."/>
            <person name="Formenti G."/>
            <person name="Rhie A."/>
            <person name="Tracey A."/>
            <person name="Sims Y."/>
            <person name="Jarvis E.D."/>
        </authorList>
    </citation>
    <scope>NUCLEOTIDE SEQUENCE [LARGE SCALE GENOMIC DNA]</scope>
</reference>
<feature type="repeat" description="WD" evidence="10">
    <location>
        <begin position="1125"/>
        <end position="1166"/>
    </location>
</feature>
<evidence type="ECO:0000256" key="7">
    <source>
        <dbReference type="ARBA" id="ARBA00022840"/>
    </source>
</evidence>
<dbReference type="InterPro" id="IPR048975">
    <property type="entry name" value="WHD_APAF1"/>
</dbReference>
<evidence type="ECO:0000313" key="13">
    <source>
        <dbReference type="Proteomes" id="UP000314983"/>
    </source>
</evidence>
<dbReference type="GO" id="GO:0042981">
    <property type="term" value="P:regulation of apoptotic process"/>
    <property type="evidence" value="ECO:0007669"/>
    <property type="project" value="InterPro"/>
</dbReference>
<dbReference type="Gene3D" id="1.10.8.430">
    <property type="entry name" value="Helical domain of apoptotic protease-activating factors"/>
    <property type="match status" value="1"/>
</dbReference>
<dbReference type="PRINTS" id="PR00364">
    <property type="entry name" value="DISEASERSIST"/>
</dbReference>
<evidence type="ECO:0000259" key="11">
    <source>
        <dbReference type="PROSITE" id="PS50209"/>
    </source>
</evidence>
<feature type="domain" description="CARD" evidence="11">
    <location>
        <begin position="1"/>
        <end position="43"/>
    </location>
</feature>
<dbReference type="PROSITE" id="PS50294">
    <property type="entry name" value="WD_REPEATS_REGION"/>
    <property type="match status" value="4"/>
</dbReference>
<dbReference type="InterPro" id="IPR001315">
    <property type="entry name" value="CARD"/>
</dbReference>
<keyword evidence="7 9" id="KW-0067">ATP-binding</keyword>
<dbReference type="Pfam" id="PF17908">
    <property type="entry name" value="APAF1_C"/>
    <property type="match status" value="1"/>
</dbReference>
<dbReference type="AlphaFoldDB" id="A0AAY5E8W7"/>
<dbReference type="InterPro" id="IPR001680">
    <property type="entry name" value="WD40_rpt"/>
</dbReference>
<dbReference type="SUPFAM" id="SSF47986">
    <property type="entry name" value="DEATH domain"/>
    <property type="match status" value="1"/>
</dbReference>
<dbReference type="Pfam" id="PF00400">
    <property type="entry name" value="WD40"/>
    <property type="match status" value="7"/>
</dbReference>
<dbReference type="SUPFAM" id="SSF52540">
    <property type="entry name" value="P-loop containing nucleoside triphosphate hydrolases"/>
    <property type="match status" value="1"/>
</dbReference>
<dbReference type="InterPro" id="IPR041452">
    <property type="entry name" value="APAF1_C"/>
</dbReference>
<dbReference type="Gene3D" id="1.10.533.10">
    <property type="entry name" value="Death Domain, Fas"/>
    <property type="match status" value="1"/>
</dbReference>
<dbReference type="SUPFAM" id="SSF50978">
    <property type="entry name" value="WD40 repeat-like"/>
    <property type="match status" value="2"/>
</dbReference>
<accession>A0AAY5E8W7</accession>
<comment type="function">
    <text evidence="9">Oligomeric Apaf-1 mediates the cytochrome c-dependent autocatalytic activation of pro-caspase-9 (Apaf-3), leading to the activation of caspase-3 and apoptosis. This activation requires ATP.</text>
</comment>
<dbReference type="FunFam" id="1.10.8.430:FF:000001">
    <property type="entry name" value="Apoptotic protease-activating factor 1"/>
    <property type="match status" value="1"/>
</dbReference>
<dbReference type="Ensembl" id="ENSEEET00000059382.1">
    <property type="protein sequence ID" value="ENSEEEP00000052974.1"/>
    <property type="gene ID" value="ENSEEEG00000025015.1"/>
</dbReference>
<evidence type="ECO:0000256" key="6">
    <source>
        <dbReference type="ARBA" id="ARBA00022741"/>
    </source>
</evidence>
<dbReference type="InterPro" id="IPR036322">
    <property type="entry name" value="WD40_repeat_dom_sf"/>
</dbReference>
<dbReference type="Pfam" id="PF00619">
    <property type="entry name" value="CARD"/>
    <property type="match status" value="1"/>
</dbReference>
<evidence type="ECO:0000256" key="9">
    <source>
        <dbReference type="PIRNR" id="PIRNR037646"/>
    </source>
</evidence>
<feature type="repeat" description="WD" evidence="10">
    <location>
        <begin position="742"/>
        <end position="783"/>
    </location>
</feature>
<dbReference type="Gene3D" id="2.130.10.10">
    <property type="entry name" value="YVTN repeat-like/Quinoprotein amine dehydrogenase"/>
    <property type="match status" value="2"/>
</dbReference>
<dbReference type="PIRSF" id="PIRSF037646">
    <property type="entry name" value="Apop_pept_activating-1"/>
    <property type="match status" value="1"/>
</dbReference>
<evidence type="ECO:0000313" key="12">
    <source>
        <dbReference type="Ensembl" id="ENSEEEP00000052974.1"/>
    </source>
</evidence>
<dbReference type="FunFam" id="3.40.50.300:FF:000502">
    <property type="entry name" value="Apoptotic protease-activating factor 1"/>
    <property type="match status" value="1"/>
</dbReference>
<dbReference type="GO" id="GO:0005524">
    <property type="term" value="F:ATP binding"/>
    <property type="evidence" value="ECO:0007669"/>
    <property type="project" value="UniProtKB-UniRule"/>
</dbReference>
<dbReference type="PANTHER" id="PTHR22845:SF5">
    <property type="entry name" value="APOPTOTIC PROTEASE-ACTIVATING FACTOR 1"/>
    <property type="match status" value="1"/>
</dbReference>
<keyword evidence="5" id="KW-0677">Repeat</keyword>
<feature type="repeat" description="WD" evidence="10">
    <location>
        <begin position="1001"/>
        <end position="1033"/>
    </location>
</feature>
<protein>
    <recommendedName>
        <fullName evidence="8 9">Apoptotic protease-activating factor 1</fullName>
        <shortName evidence="9">APAF-1</shortName>
    </recommendedName>
</protein>
<dbReference type="InterPro" id="IPR027417">
    <property type="entry name" value="P-loop_NTPase"/>
</dbReference>
<keyword evidence="3 10" id="KW-0853">WD repeat</keyword>
<comment type="subunit">
    <text evidence="9">Monomer. Oligomerizes upon binding of cytochrome c and dATP.</text>
</comment>
<name>A0AAY5E8W7_ELEEL</name>
<evidence type="ECO:0000256" key="5">
    <source>
        <dbReference type="ARBA" id="ARBA00022737"/>
    </source>
</evidence>
<keyword evidence="6 9" id="KW-0547">Nucleotide-binding</keyword>
<evidence type="ECO:0000256" key="10">
    <source>
        <dbReference type="PROSITE-ProRule" id="PRU00221"/>
    </source>
</evidence>
<evidence type="ECO:0000256" key="2">
    <source>
        <dbReference type="ARBA" id="ARBA00022490"/>
    </source>
</evidence>
<dbReference type="Gene3D" id="1.25.40.370">
    <property type="match status" value="1"/>
</dbReference>
<evidence type="ECO:0000256" key="1">
    <source>
        <dbReference type="ARBA" id="ARBA00004496"/>
    </source>
</evidence>
<dbReference type="CDD" id="cd00200">
    <property type="entry name" value="WD40"/>
    <property type="match status" value="2"/>
</dbReference>
<dbReference type="Gene3D" id="1.10.10.10">
    <property type="entry name" value="Winged helix-like DNA-binding domain superfamily/Winged helix DNA-binding domain"/>
    <property type="match status" value="1"/>
</dbReference>
<dbReference type="Pfam" id="PF21296">
    <property type="entry name" value="WHD_APAF1"/>
    <property type="match status" value="1"/>
</dbReference>